<keyword evidence="1" id="KW-0472">Membrane</keyword>
<keyword evidence="1" id="KW-1133">Transmembrane helix</keyword>
<dbReference type="AlphaFoldDB" id="A0A0A0B9U8"/>
<gene>
    <name evidence="2" type="ORF">Q760_10805</name>
</gene>
<dbReference type="Pfam" id="PF07963">
    <property type="entry name" value="N_methyl"/>
    <property type="match status" value="1"/>
</dbReference>
<keyword evidence="1" id="KW-0812">Transmembrane</keyword>
<keyword evidence="3" id="KW-1185">Reference proteome</keyword>
<dbReference type="NCBIfam" id="TIGR02532">
    <property type="entry name" value="IV_pilin_GFxxxE"/>
    <property type="match status" value="1"/>
</dbReference>
<proteinExistence type="predicted"/>
<dbReference type="STRING" id="1408250.Q760_10805"/>
<evidence type="ECO:0000313" key="2">
    <source>
        <dbReference type="EMBL" id="KGM02907.1"/>
    </source>
</evidence>
<feature type="transmembrane region" description="Helical" evidence="1">
    <location>
        <begin position="21"/>
        <end position="46"/>
    </location>
</feature>
<dbReference type="SUPFAM" id="SSF54523">
    <property type="entry name" value="Pili subunits"/>
    <property type="match status" value="1"/>
</dbReference>
<protein>
    <recommendedName>
        <fullName evidence="4">Prepilin-type N-terminal cleavage/methylation domain-containing protein</fullName>
    </recommendedName>
</protein>
<reference evidence="2 3" key="1">
    <citation type="submission" date="2013-10" db="EMBL/GenBank/DDBJ databases">
        <authorList>
            <person name="Wang G."/>
            <person name="Zhuang W."/>
        </authorList>
    </citation>
    <scope>NUCLEOTIDE SEQUENCE [LARGE SCALE GENOMIC DNA]</scope>
    <source>
        <strain evidence="2 3">DSM 20118</strain>
    </source>
</reference>
<dbReference type="Proteomes" id="UP000029833">
    <property type="component" value="Unassembled WGS sequence"/>
</dbReference>
<evidence type="ECO:0000313" key="3">
    <source>
        <dbReference type="Proteomes" id="UP000029833"/>
    </source>
</evidence>
<accession>A0A0A0B9U8</accession>
<dbReference type="EMBL" id="AXNT01000032">
    <property type="protein sequence ID" value="KGM02907.1"/>
    <property type="molecule type" value="Genomic_DNA"/>
</dbReference>
<sequence>MRDLLRARLAAARRRRRGDEGWTLVELMVSMTIFAVLLTIVFSILISVSTQTRDNLARNRAVEEARLGLMQIDRQVRSGNVISDPAAETIAGSGVAPYYSLRVHTQTDGVYQCVQWRVIYPAGSEFGDLEYRSWRPDWQAVGGVEDWRVVAHNVVKPTGTGFVESDPTTWPPFYVDPSSAAQASSEAQTIRVTLRLKDPAQRASSKPASVTSVLTGRNTVFGYPADKCATIPTP</sequence>
<dbReference type="InterPro" id="IPR045584">
    <property type="entry name" value="Pilin-like"/>
</dbReference>
<name>A0A0A0B9U8_9CELL</name>
<dbReference type="OrthoDB" id="4823470at2"/>
<dbReference type="RefSeq" id="WP_034627362.1">
    <property type="nucleotide sequence ID" value="NZ_AXNT01000032.1"/>
</dbReference>
<evidence type="ECO:0008006" key="4">
    <source>
        <dbReference type="Google" id="ProtNLM"/>
    </source>
</evidence>
<evidence type="ECO:0000256" key="1">
    <source>
        <dbReference type="SAM" id="Phobius"/>
    </source>
</evidence>
<dbReference type="InterPro" id="IPR012902">
    <property type="entry name" value="N_methyl_site"/>
</dbReference>
<organism evidence="2 3">
    <name type="scientific">Cellulomonas cellasea DSM 20118</name>
    <dbReference type="NCBI Taxonomy" id="1408250"/>
    <lineage>
        <taxon>Bacteria</taxon>
        <taxon>Bacillati</taxon>
        <taxon>Actinomycetota</taxon>
        <taxon>Actinomycetes</taxon>
        <taxon>Micrococcales</taxon>
        <taxon>Cellulomonadaceae</taxon>
        <taxon>Cellulomonas</taxon>
    </lineage>
</organism>
<comment type="caution">
    <text evidence="2">The sequence shown here is derived from an EMBL/GenBank/DDBJ whole genome shotgun (WGS) entry which is preliminary data.</text>
</comment>